<dbReference type="Proteomes" id="UP000257109">
    <property type="component" value="Unassembled WGS sequence"/>
</dbReference>
<dbReference type="EMBL" id="QJKJ01000853">
    <property type="protein sequence ID" value="RDY10366.1"/>
    <property type="molecule type" value="Genomic_DNA"/>
</dbReference>
<proteinExistence type="predicted"/>
<feature type="non-terminal residue" evidence="1">
    <location>
        <position position="1"/>
    </location>
</feature>
<reference evidence="1" key="1">
    <citation type="submission" date="2018-05" db="EMBL/GenBank/DDBJ databases">
        <title>Draft genome of Mucuna pruriens seed.</title>
        <authorList>
            <person name="Nnadi N.E."/>
            <person name="Vos R."/>
            <person name="Hasami M.H."/>
            <person name="Devisetty U.K."/>
            <person name="Aguiy J.C."/>
        </authorList>
    </citation>
    <scope>NUCLEOTIDE SEQUENCE [LARGE SCALE GENOMIC DNA]</scope>
    <source>
        <strain evidence="1">JCA_2017</strain>
    </source>
</reference>
<sequence length="149" mass="17250">MAYDQVGKERKLQLQELEELHLEEYENSWIYKQNVKQFHDNQILRKEFQVGQKVLLFNSRLKLIADGPFVITNVFPYGAIELKDKTTNNTFQVNGNQLKIFHEGLVSTVGEMESISLGSTWRHCESGTFGKRIVCEEKGLMRRKGKKGV</sequence>
<evidence type="ECO:0000313" key="1">
    <source>
        <dbReference type="EMBL" id="RDY10366.1"/>
    </source>
</evidence>
<keyword evidence="2" id="KW-1185">Reference proteome</keyword>
<protein>
    <submittedName>
        <fullName evidence="1">Uncharacterized protein</fullName>
    </submittedName>
</protein>
<dbReference type="AlphaFoldDB" id="A0A371I5R0"/>
<name>A0A371I5R0_MUCPR</name>
<organism evidence="1 2">
    <name type="scientific">Mucuna pruriens</name>
    <name type="common">Velvet bean</name>
    <name type="synonym">Dolichos pruriens</name>
    <dbReference type="NCBI Taxonomy" id="157652"/>
    <lineage>
        <taxon>Eukaryota</taxon>
        <taxon>Viridiplantae</taxon>
        <taxon>Streptophyta</taxon>
        <taxon>Embryophyta</taxon>
        <taxon>Tracheophyta</taxon>
        <taxon>Spermatophyta</taxon>
        <taxon>Magnoliopsida</taxon>
        <taxon>eudicotyledons</taxon>
        <taxon>Gunneridae</taxon>
        <taxon>Pentapetalae</taxon>
        <taxon>rosids</taxon>
        <taxon>fabids</taxon>
        <taxon>Fabales</taxon>
        <taxon>Fabaceae</taxon>
        <taxon>Papilionoideae</taxon>
        <taxon>50 kb inversion clade</taxon>
        <taxon>NPAAA clade</taxon>
        <taxon>indigoferoid/millettioid clade</taxon>
        <taxon>Phaseoleae</taxon>
        <taxon>Mucuna</taxon>
    </lineage>
</organism>
<comment type="caution">
    <text evidence="1">The sequence shown here is derived from an EMBL/GenBank/DDBJ whole genome shotgun (WGS) entry which is preliminary data.</text>
</comment>
<dbReference type="OrthoDB" id="115435at2759"/>
<accession>A0A371I5R0</accession>
<gene>
    <name evidence="1" type="ORF">CR513_05119</name>
</gene>
<evidence type="ECO:0000313" key="2">
    <source>
        <dbReference type="Proteomes" id="UP000257109"/>
    </source>
</evidence>